<gene>
    <name evidence="2" type="ORF">CH341_00355</name>
</gene>
<dbReference type="EMBL" id="NPEX01000001">
    <property type="protein sequence ID" value="RAI46187.1"/>
    <property type="molecule type" value="Genomic_DNA"/>
</dbReference>
<reference evidence="2 3" key="1">
    <citation type="submission" date="2017-07" db="EMBL/GenBank/DDBJ databases">
        <title>Draft Genome Sequences of Select Purple Nonsulfur Bacteria.</title>
        <authorList>
            <person name="Lasarre B."/>
            <person name="Mckinlay J.B."/>
        </authorList>
    </citation>
    <scope>NUCLEOTIDE SEQUENCE [LARGE SCALE GENOMIC DNA]</scope>
    <source>
        <strain evidence="2 3">DSM 5909</strain>
    </source>
</reference>
<dbReference type="AlphaFoldDB" id="A0A327L744"/>
<protein>
    <recommendedName>
        <fullName evidence="1">DUF302 domain-containing protein</fullName>
    </recommendedName>
</protein>
<dbReference type="CDD" id="cd14797">
    <property type="entry name" value="DUF302"/>
    <property type="match status" value="1"/>
</dbReference>
<dbReference type="PIRSF" id="PIRSF021774">
    <property type="entry name" value="UCP021774"/>
    <property type="match status" value="1"/>
</dbReference>
<dbReference type="RefSeq" id="WP_111417047.1">
    <property type="nucleotide sequence ID" value="NZ_NPEX01000001.1"/>
</dbReference>
<evidence type="ECO:0000313" key="2">
    <source>
        <dbReference type="EMBL" id="RAI46187.1"/>
    </source>
</evidence>
<keyword evidence="3" id="KW-1185">Reference proteome</keyword>
<proteinExistence type="predicted"/>
<dbReference type="Proteomes" id="UP000249130">
    <property type="component" value="Unassembled WGS sequence"/>
</dbReference>
<evidence type="ECO:0000259" key="1">
    <source>
        <dbReference type="Pfam" id="PF03625"/>
    </source>
</evidence>
<dbReference type="SUPFAM" id="SSF103247">
    <property type="entry name" value="TT1751-like"/>
    <property type="match status" value="1"/>
</dbReference>
<dbReference type="Gene3D" id="3.30.310.70">
    <property type="entry name" value="TT1751-like domain"/>
    <property type="match status" value="1"/>
</dbReference>
<dbReference type="InterPro" id="IPR005180">
    <property type="entry name" value="DUF302"/>
</dbReference>
<evidence type="ECO:0000313" key="3">
    <source>
        <dbReference type="Proteomes" id="UP000249130"/>
    </source>
</evidence>
<feature type="domain" description="DUF302" evidence="1">
    <location>
        <begin position="35"/>
        <end position="98"/>
    </location>
</feature>
<dbReference type="PANTHER" id="PTHR38342:SF1">
    <property type="entry name" value="SLR5037 PROTEIN"/>
    <property type="match status" value="1"/>
</dbReference>
<organism evidence="2 3">
    <name type="scientific">Rhodoplanes roseus</name>
    <dbReference type="NCBI Taxonomy" id="29409"/>
    <lineage>
        <taxon>Bacteria</taxon>
        <taxon>Pseudomonadati</taxon>
        <taxon>Pseudomonadota</taxon>
        <taxon>Alphaproteobacteria</taxon>
        <taxon>Hyphomicrobiales</taxon>
        <taxon>Nitrobacteraceae</taxon>
        <taxon>Rhodoplanes</taxon>
    </lineage>
</organism>
<dbReference type="PANTHER" id="PTHR38342">
    <property type="entry name" value="SLR5037 PROTEIN"/>
    <property type="match status" value="1"/>
</dbReference>
<dbReference type="InterPro" id="IPR035923">
    <property type="entry name" value="TT1751-like_sf"/>
</dbReference>
<dbReference type="InterPro" id="IPR016796">
    <property type="entry name" value="UCP021774"/>
</dbReference>
<name>A0A327L744_9BRAD</name>
<accession>A0A327L744</accession>
<comment type="caution">
    <text evidence="2">The sequence shown here is derived from an EMBL/GenBank/DDBJ whole genome shotgun (WGS) entry which is preliminary data.</text>
</comment>
<dbReference type="Pfam" id="PF03625">
    <property type="entry name" value="DUF302"/>
    <property type="match status" value="1"/>
</dbReference>
<sequence length="128" mass="14223">MSYYFAQTLRSSFDDAVAKTTAALKEEGFGIITEIDVKETLKRKLDVDFRRYKILGACNPKLAHEALKLEDKVGTMLPCNVIVQELGSGQVEVAAIDPVASMQAIGNPELEKKAQTVRQKLQQVIERL</sequence>
<dbReference type="OrthoDB" id="9791067at2"/>